<dbReference type="EMBL" id="QJSU01000004">
    <property type="protein sequence ID" value="PYE39327.1"/>
    <property type="molecule type" value="Genomic_DNA"/>
</dbReference>
<name>A0A2V4UGP4_9GAMM</name>
<evidence type="ECO:0000313" key="2">
    <source>
        <dbReference type="EMBL" id="PYE39327.1"/>
    </source>
</evidence>
<dbReference type="AlphaFoldDB" id="A0A2V4UGP4"/>
<evidence type="ECO:0000313" key="3">
    <source>
        <dbReference type="Proteomes" id="UP000247746"/>
    </source>
</evidence>
<accession>A0A2V4UGP4</accession>
<feature type="signal peptide" evidence="1">
    <location>
        <begin position="1"/>
        <end position="21"/>
    </location>
</feature>
<keyword evidence="1" id="KW-0732">Signal</keyword>
<sequence>MKNFKTSLLLSTLLLATSSYAETTNNEEIEVEVNTRDQCGYYYRETLSHPLIKRDAAVTIDKEAAKLIQLKRQFADKYIMNADIATFSETGSISDYDSYAQMQDLIDRGHVIPQEVAVKELISLFGYYYLGEYVPKDDYQAIAYLEKLVEYYDHARPEYVDELILGVAMSLDGGISKANPLWRNDDPTQVFNLLIKAGSLDTEVMMIDEDFDSSDADCVKNVLPKIEALANQGSRLAIHRLAKHYKKLSAKGTEADNEKMMYWQQKAEENPLIGIKWSI</sequence>
<feature type="chain" id="PRO_5015906611" description="Sel1 repeat-containing protein" evidence="1">
    <location>
        <begin position="22"/>
        <end position="279"/>
    </location>
</feature>
<dbReference type="RefSeq" id="WP_110922983.1">
    <property type="nucleotide sequence ID" value="NZ_QJSU01000004.1"/>
</dbReference>
<comment type="caution">
    <text evidence="2">The sequence shown here is derived from an EMBL/GenBank/DDBJ whole genome shotgun (WGS) entry which is preliminary data.</text>
</comment>
<reference evidence="2 3" key="1">
    <citation type="submission" date="2018-06" db="EMBL/GenBank/DDBJ databases">
        <title>Genomic Encyclopedia of Type Strains, Phase III (KMG-III): the genomes of soil and plant-associated and newly described type strains.</title>
        <authorList>
            <person name="Whitman W."/>
        </authorList>
    </citation>
    <scope>NUCLEOTIDE SEQUENCE [LARGE SCALE GENOMIC DNA]</scope>
    <source>
        <strain evidence="2 3">CECT 5889</strain>
    </source>
</reference>
<evidence type="ECO:0008006" key="4">
    <source>
        <dbReference type="Google" id="ProtNLM"/>
    </source>
</evidence>
<proteinExistence type="predicted"/>
<evidence type="ECO:0000256" key="1">
    <source>
        <dbReference type="SAM" id="SignalP"/>
    </source>
</evidence>
<gene>
    <name evidence="2" type="ORF">DFP82_104139</name>
</gene>
<protein>
    <recommendedName>
        <fullName evidence="4">Sel1 repeat-containing protein</fullName>
    </recommendedName>
</protein>
<dbReference type="OrthoDB" id="6658899at2"/>
<keyword evidence="3" id="KW-1185">Reference proteome</keyword>
<organism evidence="2 3">
    <name type="scientific">Psychrobacter fozii</name>
    <dbReference type="NCBI Taxonomy" id="198480"/>
    <lineage>
        <taxon>Bacteria</taxon>
        <taxon>Pseudomonadati</taxon>
        <taxon>Pseudomonadota</taxon>
        <taxon>Gammaproteobacteria</taxon>
        <taxon>Moraxellales</taxon>
        <taxon>Moraxellaceae</taxon>
        <taxon>Psychrobacter</taxon>
    </lineage>
</organism>
<dbReference type="Proteomes" id="UP000247746">
    <property type="component" value="Unassembled WGS sequence"/>
</dbReference>